<reference evidence="3" key="1">
    <citation type="journal article" date="2022" name="Plant J.">
        <title>Strategies of tolerance reflected in two North American maple genomes.</title>
        <authorList>
            <person name="McEvoy S.L."/>
            <person name="Sezen U.U."/>
            <person name="Trouern-Trend A."/>
            <person name="McMahon S.M."/>
            <person name="Schaberg P.G."/>
            <person name="Yang J."/>
            <person name="Wegrzyn J.L."/>
            <person name="Swenson N.G."/>
        </authorList>
    </citation>
    <scope>NUCLEOTIDE SEQUENCE</scope>
    <source>
        <strain evidence="3">91603</strain>
    </source>
</reference>
<proteinExistence type="predicted"/>
<protein>
    <recommendedName>
        <fullName evidence="5">Secreted protein</fullName>
    </recommendedName>
</protein>
<evidence type="ECO:0008006" key="5">
    <source>
        <dbReference type="Google" id="ProtNLM"/>
    </source>
</evidence>
<gene>
    <name evidence="3" type="ORF">LWI28_015203</name>
</gene>
<feature type="region of interest" description="Disordered" evidence="1">
    <location>
        <begin position="39"/>
        <end position="61"/>
    </location>
</feature>
<evidence type="ECO:0000256" key="2">
    <source>
        <dbReference type="SAM" id="SignalP"/>
    </source>
</evidence>
<dbReference type="EMBL" id="JAJSOW010000107">
    <property type="protein sequence ID" value="KAI9156992.1"/>
    <property type="molecule type" value="Genomic_DNA"/>
</dbReference>
<evidence type="ECO:0000313" key="3">
    <source>
        <dbReference type="EMBL" id="KAI9156992.1"/>
    </source>
</evidence>
<feature type="chain" id="PRO_5041926003" description="Secreted protein" evidence="2">
    <location>
        <begin position="23"/>
        <end position="101"/>
    </location>
</feature>
<dbReference type="Proteomes" id="UP001064489">
    <property type="component" value="Chromosome 12"/>
</dbReference>
<evidence type="ECO:0000256" key="1">
    <source>
        <dbReference type="SAM" id="MobiDB-lite"/>
    </source>
</evidence>
<comment type="caution">
    <text evidence="3">The sequence shown here is derived from an EMBL/GenBank/DDBJ whole genome shotgun (WGS) entry which is preliminary data.</text>
</comment>
<keyword evidence="4" id="KW-1185">Reference proteome</keyword>
<name>A0AAD5NHD6_ACENE</name>
<feature type="signal peptide" evidence="2">
    <location>
        <begin position="1"/>
        <end position="22"/>
    </location>
</feature>
<accession>A0AAD5NHD6</accession>
<dbReference type="AlphaFoldDB" id="A0AAD5NHD6"/>
<reference evidence="3" key="2">
    <citation type="submission" date="2023-02" db="EMBL/GenBank/DDBJ databases">
        <authorList>
            <person name="Swenson N.G."/>
            <person name="Wegrzyn J.L."/>
            <person name="Mcevoy S.L."/>
        </authorList>
    </citation>
    <scope>NUCLEOTIDE SEQUENCE</scope>
    <source>
        <strain evidence="3">91603</strain>
        <tissue evidence="3">Leaf</tissue>
    </source>
</reference>
<keyword evidence="2" id="KW-0732">Signal</keyword>
<sequence length="101" mass="10585">MVVNCVPCLFTFVVTTVNVVGGFDRKGTTSPAHLAVGRRQVVTRTSGKPVDVQPTAPSSSQTNIVREAVAYRRATALANPTTHDAIARSSGERCGLATDDG</sequence>
<organism evidence="3 4">
    <name type="scientific">Acer negundo</name>
    <name type="common">Box elder</name>
    <dbReference type="NCBI Taxonomy" id="4023"/>
    <lineage>
        <taxon>Eukaryota</taxon>
        <taxon>Viridiplantae</taxon>
        <taxon>Streptophyta</taxon>
        <taxon>Embryophyta</taxon>
        <taxon>Tracheophyta</taxon>
        <taxon>Spermatophyta</taxon>
        <taxon>Magnoliopsida</taxon>
        <taxon>eudicotyledons</taxon>
        <taxon>Gunneridae</taxon>
        <taxon>Pentapetalae</taxon>
        <taxon>rosids</taxon>
        <taxon>malvids</taxon>
        <taxon>Sapindales</taxon>
        <taxon>Sapindaceae</taxon>
        <taxon>Hippocastanoideae</taxon>
        <taxon>Acereae</taxon>
        <taxon>Acer</taxon>
    </lineage>
</organism>
<evidence type="ECO:0000313" key="4">
    <source>
        <dbReference type="Proteomes" id="UP001064489"/>
    </source>
</evidence>